<dbReference type="SUPFAM" id="SSF46785">
    <property type="entry name" value="Winged helix' DNA-binding domain"/>
    <property type="match status" value="1"/>
</dbReference>
<dbReference type="InterPro" id="IPR036388">
    <property type="entry name" value="WH-like_DNA-bd_sf"/>
</dbReference>
<evidence type="ECO:0000313" key="4">
    <source>
        <dbReference type="Proteomes" id="UP000830729"/>
    </source>
</evidence>
<keyword evidence="1" id="KW-0175">Coiled coil</keyword>
<keyword evidence="4" id="KW-1185">Reference proteome</keyword>
<evidence type="ECO:0000256" key="2">
    <source>
        <dbReference type="SAM" id="MobiDB-lite"/>
    </source>
</evidence>
<dbReference type="KEGG" id="halx:M0R89_11615"/>
<evidence type="ECO:0000256" key="1">
    <source>
        <dbReference type="SAM" id="Coils"/>
    </source>
</evidence>
<gene>
    <name evidence="3" type="ORF">M0R89_11615</name>
</gene>
<feature type="region of interest" description="Disordered" evidence="2">
    <location>
        <begin position="60"/>
        <end position="93"/>
    </location>
</feature>
<dbReference type="GeneID" id="72185856"/>
<name>A0A8U0HQ64_9EURY</name>
<dbReference type="AlphaFoldDB" id="A0A8U0HQ64"/>
<proteinExistence type="predicted"/>
<dbReference type="Gene3D" id="1.10.10.10">
    <property type="entry name" value="Winged helix-like DNA-binding domain superfamily/Winged helix DNA-binding domain"/>
    <property type="match status" value="1"/>
</dbReference>
<organism evidence="3 4">
    <name type="scientific">Halorussus limi</name>
    <dbReference type="NCBI Taxonomy" id="2938695"/>
    <lineage>
        <taxon>Archaea</taxon>
        <taxon>Methanobacteriati</taxon>
        <taxon>Methanobacteriota</taxon>
        <taxon>Stenosarchaea group</taxon>
        <taxon>Halobacteria</taxon>
        <taxon>Halobacteriales</taxon>
        <taxon>Haladaptataceae</taxon>
        <taxon>Halorussus</taxon>
    </lineage>
</organism>
<evidence type="ECO:0000313" key="3">
    <source>
        <dbReference type="EMBL" id="UPV73195.1"/>
    </source>
</evidence>
<feature type="coiled-coil region" evidence="1">
    <location>
        <begin position="101"/>
        <end position="149"/>
    </location>
</feature>
<dbReference type="EMBL" id="CP096659">
    <property type="protein sequence ID" value="UPV73195.1"/>
    <property type="molecule type" value="Genomic_DNA"/>
</dbReference>
<dbReference type="Proteomes" id="UP000830729">
    <property type="component" value="Chromosome"/>
</dbReference>
<accession>A0A8U0HQ64</accession>
<dbReference type="RefSeq" id="WP_248649251.1">
    <property type="nucleotide sequence ID" value="NZ_CP096659.1"/>
</dbReference>
<protein>
    <submittedName>
        <fullName evidence="3">Uncharacterized protein</fullName>
    </submittedName>
</protein>
<dbReference type="InterPro" id="IPR036390">
    <property type="entry name" value="WH_DNA-bd_sf"/>
</dbReference>
<sequence length="151" mass="17695">MPNDIDLASEDLQVLHVIHDADHAVTTTTVREQMHWADDSAQIRYRLDKLEDRGLVETWHDDERAEPHQMPPRVAETTDAGDAIADDHDDDRETLPVEERMARIEQQLDRMRDTYGTVKQRIVELEEEVEDHDEDLDDLAEDIRALRRYVE</sequence>
<reference evidence="3 4" key="1">
    <citation type="submission" date="2022-04" db="EMBL/GenBank/DDBJ databases">
        <title>Diverse halophilic archaea isolated from saline environments.</title>
        <authorList>
            <person name="Cui H.-L."/>
        </authorList>
    </citation>
    <scope>NUCLEOTIDE SEQUENCE [LARGE SCALE GENOMIC DNA]</scope>
    <source>
        <strain evidence="3 4">XZYJT49</strain>
    </source>
</reference>